<dbReference type="PANTHER" id="PTHR10381">
    <property type="entry name" value="ATP-DEPENDENT CLP PROTEASE PROTEOLYTIC SUBUNIT"/>
    <property type="match status" value="1"/>
</dbReference>
<dbReference type="GO" id="GO:0008233">
    <property type="term" value="F:peptidase activity"/>
    <property type="evidence" value="ECO:0007669"/>
    <property type="project" value="UniProtKB-KW"/>
</dbReference>
<evidence type="ECO:0000256" key="7">
    <source>
        <dbReference type="SAM" id="MobiDB-lite"/>
    </source>
</evidence>
<dbReference type="Gene3D" id="3.90.226.10">
    <property type="entry name" value="2-enoyl-CoA Hydratase, Chain A, domain 1"/>
    <property type="match status" value="1"/>
</dbReference>
<dbReference type="EMBL" id="CP063231">
    <property type="protein sequence ID" value="URL59615.1"/>
    <property type="molecule type" value="Genomic_DNA"/>
</dbReference>
<feature type="region of interest" description="Disordered" evidence="7">
    <location>
        <begin position="248"/>
        <end position="275"/>
    </location>
</feature>
<evidence type="ECO:0000313" key="8">
    <source>
        <dbReference type="EMBL" id="URL59615.1"/>
    </source>
</evidence>
<keyword evidence="2" id="KW-0963">Cytoplasm</keyword>
<evidence type="ECO:0000256" key="2">
    <source>
        <dbReference type="ARBA" id="ARBA00022490"/>
    </source>
</evidence>
<dbReference type="PRINTS" id="PR00127">
    <property type="entry name" value="CLPPROTEASEP"/>
</dbReference>
<evidence type="ECO:0000256" key="4">
    <source>
        <dbReference type="ARBA" id="ARBA00022801"/>
    </source>
</evidence>
<reference evidence="8" key="1">
    <citation type="submission" date="2020-10" db="EMBL/GenBank/DDBJ databases">
        <title>Whole-genome sequence of Luteibacter sp. EIF3.</title>
        <authorList>
            <person name="Friedrich I."/>
            <person name="Hertel R."/>
            <person name="Daniel R."/>
        </authorList>
    </citation>
    <scope>NUCLEOTIDE SEQUENCE</scope>
    <source>
        <strain evidence="8">EIF3</strain>
    </source>
</reference>
<organism evidence="8 9">
    <name type="scientific">Luteibacter flocculans</name>
    <dbReference type="NCBI Taxonomy" id="2780091"/>
    <lineage>
        <taxon>Bacteria</taxon>
        <taxon>Pseudomonadati</taxon>
        <taxon>Pseudomonadota</taxon>
        <taxon>Gammaproteobacteria</taxon>
        <taxon>Lysobacterales</taxon>
        <taxon>Rhodanobacteraceae</taxon>
        <taxon>Luteibacter</taxon>
    </lineage>
</organism>
<evidence type="ECO:0000256" key="5">
    <source>
        <dbReference type="ARBA" id="ARBA00022825"/>
    </source>
</evidence>
<gene>
    <name evidence="8" type="ORF">IM816_05830</name>
</gene>
<evidence type="ECO:0000256" key="3">
    <source>
        <dbReference type="ARBA" id="ARBA00022670"/>
    </source>
</evidence>
<proteinExistence type="inferred from homology"/>
<dbReference type="Proteomes" id="UP001056681">
    <property type="component" value="Chromosome"/>
</dbReference>
<comment type="similarity">
    <text evidence="1 6">Belongs to the peptidase S14 family.</text>
</comment>
<dbReference type="CDD" id="cd07016">
    <property type="entry name" value="S14_ClpP_1"/>
    <property type="match status" value="1"/>
</dbReference>
<keyword evidence="9" id="KW-1185">Reference proteome</keyword>
<dbReference type="SUPFAM" id="SSF52096">
    <property type="entry name" value="ClpP/crotonase"/>
    <property type="match status" value="1"/>
</dbReference>
<keyword evidence="3 8" id="KW-0645">Protease</keyword>
<accession>A0ABY4T4I7</accession>
<evidence type="ECO:0000313" key="9">
    <source>
        <dbReference type="Proteomes" id="UP001056681"/>
    </source>
</evidence>
<sequence>MTIKTLPGAPEGRPCAGISSQLQPRAMDRWNAGVRAAANDEGDRSISVYDVIGYDYWNGDGVTAKRVAAALRSMGAGPVTVNINSPGGDMFEGLAIYNLLREHDGEVTVKVLGLAASAASVIAMAGDTVEISRAGFLMIHNAWVMAVGNRNDLAEVAATLKPFDDAMASIYAARTGADQKAMAKLMDAETWIGGQAAIDDGFADSLLPSDQVEKGSGKASASAARRIEAGLRASGMPKSEAMRLISEFKSSSGDPAGGGEGDPTEHGQKAVAQPSEADIAAALRSFTL</sequence>
<dbReference type="GO" id="GO:0006508">
    <property type="term" value="P:proteolysis"/>
    <property type="evidence" value="ECO:0007669"/>
    <property type="project" value="UniProtKB-KW"/>
</dbReference>
<dbReference type="InterPro" id="IPR001907">
    <property type="entry name" value="ClpP"/>
</dbReference>
<dbReference type="NCBIfam" id="NF045542">
    <property type="entry name" value="Clp_rel_HeadMat"/>
    <property type="match status" value="1"/>
</dbReference>
<dbReference type="InterPro" id="IPR029045">
    <property type="entry name" value="ClpP/crotonase-like_dom_sf"/>
</dbReference>
<keyword evidence="4" id="KW-0378">Hydrolase</keyword>
<evidence type="ECO:0000256" key="6">
    <source>
        <dbReference type="RuleBase" id="RU003567"/>
    </source>
</evidence>
<dbReference type="Pfam" id="PF00574">
    <property type="entry name" value="CLP_protease"/>
    <property type="match status" value="1"/>
</dbReference>
<keyword evidence="5" id="KW-0720">Serine protease</keyword>
<evidence type="ECO:0000256" key="1">
    <source>
        <dbReference type="ARBA" id="ARBA00007039"/>
    </source>
</evidence>
<protein>
    <recommendedName>
        <fullName evidence="6">ATP-dependent Clp protease proteolytic subunit</fullName>
    </recommendedName>
</protein>
<dbReference type="PANTHER" id="PTHR10381:SF70">
    <property type="entry name" value="ATP-DEPENDENT CLP PROTEASE PROTEOLYTIC SUBUNIT"/>
    <property type="match status" value="1"/>
</dbReference>
<name>A0ABY4T4I7_9GAMM</name>
<dbReference type="InterPro" id="IPR023562">
    <property type="entry name" value="ClpP/TepA"/>
</dbReference>
<dbReference type="RefSeq" id="WP_250340137.1">
    <property type="nucleotide sequence ID" value="NZ_CP063231.1"/>
</dbReference>